<evidence type="ECO:0000256" key="1">
    <source>
        <dbReference type="SAM" id="MobiDB-lite"/>
    </source>
</evidence>
<feature type="compositionally biased region" description="Polar residues" evidence="1">
    <location>
        <begin position="9"/>
        <end position="20"/>
    </location>
</feature>
<dbReference type="AlphaFoldDB" id="A0A381YVQ0"/>
<name>A0A381YVQ0_9ZZZZ</name>
<sequence length="31" mass="3333">MRNIPKRNSACTKVSGNGSATPVISWPILPH</sequence>
<accession>A0A381YVQ0</accession>
<feature type="region of interest" description="Disordered" evidence="1">
    <location>
        <begin position="1"/>
        <end position="20"/>
    </location>
</feature>
<organism evidence="2">
    <name type="scientific">marine metagenome</name>
    <dbReference type="NCBI Taxonomy" id="408172"/>
    <lineage>
        <taxon>unclassified sequences</taxon>
        <taxon>metagenomes</taxon>
        <taxon>ecological metagenomes</taxon>
    </lineage>
</organism>
<proteinExistence type="predicted"/>
<reference evidence="2" key="1">
    <citation type="submission" date="2018-05" db="EMBL/GenBank/DDBJ databases">
        <authorList>
            <person name="Lanie J.A."/>
            <person name="Ng W.-L."/>
            <person name="Kazmierczak K.M."/>
            <person name="Andrzejewski T.M."/>
            <person name="Davidsen T.M."/>
            <person name="Wayne K.J."/>
            <person name="Tettelin H."/>
            <person name="Glass J.I."/>
            <person name="Rusch D."/>
            <person name="Podicherti R."/>
            <person name="Tsui H.-C.T."/>
            <person name="Winkler M.E."/>
        </authorList>
    </citation>
    <scope>NUCLEOTIDE SEQUENCE</scope>
</reference>
<gene>
    <name evidence="2" type="ORF">METZ01_LOCUS133960</name>
</gene>
<evidence type="ECO:0000313" key="2">
    <source>
        <dbReference type="EMBL" id="SVA81106.1"/>
    </source>
</evidence>
<protein>
    <submittedName>
        <fullName evidence="2">Uncharacterized protein</fullName>
    </submittedName>
</protein>
<dbReference type="EMBL" id="UINC01019183">
    <property type="protein sequence ID" value="SVA81106.1"/>
    <property type="molecule type" value="Genomic_DNA"/>
</dbReference>